<dbReference type="Pfam" id="PF00440">
    <property type="entry name" value="TetR_N"/>
    <property type="match status" value="1"/>
</dbReference>
<sequence length="234" mass="24714">MTKPPAKLIPEVPRVGVPKVSGSGRRQQYSAATKQSLVEVAEALFTEHGYAHTSLDAIVAGAEVTKGALYHHFSGKQAVFEAVFELVESRAAADIREAAQGSDDPWEKAQAGLREFLEVVQQPAYQRVVIQDGPSVLGHERYREQEERSSYATVVEIVHAVLGAGTWAADDPMLDTFARIFFGALSAAGGAVAASTDPAESAARVEAAIGHILAGLQVLQAQGVDMPGSGPRPG</sequence>
<organism evidence="6">
    <name type="scientific">uncultured Nocardioides sp</name>
    <dbReference type="NCBI Taxonomy" id="198441"/>
    <lineage>
        <taxon>Bacteria</taxon>
        <taxon>Bacillati</taxon>
        <taxon>Actinomycetota</taxon>
        <taxon>Actinomycetes</taxon>
        <taxon>Propionibacteriales</taxon>
        <taxon>Nocardioidaceae</taxon>
        <taxon>Nocardioides</taxon>
        <taxon>environmental samples</taxon>
    </lineage>
</organism>
<evidence type="ECO:0000256" key="1">
    <source>
        <dbReference type="ARBA" id="ARBA00023015"/>
    </source>
</evidence>
<proteinExistence type="predicted"/>
<keyword evidence="1" id="KW-0805">Transcription regulation</keyword>
<dbReference type="InterPro" id="IPR009057">
    <property type="entry name" value="Homeodomain-like_sf"/>
</dbReference>
<dbReference type="PROSITE" id="PS01081">
    <property type="entry name" value="HTH_TETR_1"/>
    <property type="match status" value="1"/>
</dbReference>
<dbReference type="PROSITE" id="PS50977">
    <property type="entry name" value="HTH_TETR_2"/>
    <property type="match status" value="1"/>
</dbReference>
<dbReference type="PRINTS" id="PR00455">
    <property type="entry name" value="HTHTETR"/>
</dbReference>
<evidence type="ECO:0000256" key="3">
    <source>
        <dbReference type="ARBA" id="ARBA00023163"/>
    </source>
</evidence>
<dbReference type="GO" id="GO:0003700">
    <property type="term" value="F:DNA-binding transcription factor activity"/>
    <property type="evidence" value="ECO:0007669"/>
    <property type="project" value="TreeGrafter"/>
</dbReference>
<feature type="domain" description="HTH tetR-type" evidence="5">
    <location>
        <begin position="31"/>
        <end position="91"/>
    </location>
</feature>
<dbReference type="EMBL" id="CADCUM010000091">
    <property type="protein sequence ID" value="CAA9390527.1"/>
    <property type="molecule type" value="Genomic_DNA"/>
</dbReference>
<evidence type="ECO:0000313" key="6">
    <source>
        <dbReference type="EMBL" id="CAA9390527.1"/>
    </source>
</evidence>
<dbReference type="Pfam" id="PF21351">
    <property type="entry name" value="TetR_C_41"/>
    <property type="match status" value="1"/>
</dbReference>
<keyword evidence="2 4" id="KW-0238">DNA-binding</keyword>
<dbReference type="PANTHER" id="PTHR30055">
    <property type="entry name" value="HTH-TYPE TRANSCRIPTIONAL REGULATOR RUTR"/>
    <property type="match status" value="1"/>
</dbReference>
<evidence type="ECO:0000256" key="4">
    <source>
        <dbReference type="PROSITE-ProRule" id="PRU00335"/>
    </source>
</evidence>
<dbReference type="GO" id="GO:0000976">
    <property type="term" value="F:transcription cis-regulatory region binding"/>
    <property type="evidence" value="ECO:0007669"/>
    <property type="project" value="TreeGrafter"/>
</dbReference>
<gene>
    <name evidence="6" type="ORF">AVDCRST_MAG32-2282</name>
</gene>
<dbReference type="InterPro" id="IPR050109">
    <property type="entry name" value="HTH-type_TetR-like_transc_reg"/>
</dbReference>
<dbReference type="InterPro" id="IPR001647">
    <property type="entry name" value="HTH_TetR"/>
</dbReference>
<dbReference type="AlphaFoldDB" id="A0A6J4NK84"/>
<dbReference type="InterPro" id="IPR049484">
    <property type="entry name" value="Rv0078-like_C"/>
</dbReference>
<accession>A0A6J4NK84</accession>
<evidence type="ECO:0000256" key="2">
    <source>
        <dbReference type="ARBA" id="ARBA00023125"/>
    </source>
</evidence>
<protein>
    <submittedName>
        <fullName evidence="6">Transcriptional regulator, AcrR family</fullName>
    </submittedName>
</protein>
<feature type="DNA-binding region" description="H-T-H motif" evidence="4">
    <location>
        <begin position="54"/>
        <end position="73"/>
    </location>
</feature>
<dbReference type="Gene3D" id="1.10.357.10">
    <property type="entry name" value="Tetracycline Repressor, domain 2"/>
    <property type="match status" value="1"/>
</dbReference>
<dbReference type="InterPro" id="IPR023772">
    <property type="entry name" value="DNA-bd_HTH_TetR-type_CS"/>
</dbReference>
<dbReference type="SUPFAM" id="SSF46689">
    <property type="entry name" value="Homeodomain-like"/>
    <property type="match status" value="1"/>
</dbReference>
<reference evidence="6" key="1">
    <citation type="submission" date="2020-02" db="EMBL/GenBank/DDBJ databases">
        <authorList>
            <person name="Meier V. D."/>
        </authorList>
    </citation>
    <scope>NUCLEOTIDE SEQUENCE</scope>
    <source>
        <strain evidence="6">AVDCRST_MAG32</strain>
    </source>
</reference>
<evidence type="ECO:0000259" key="5">
    <source>
        <dbReference type="PROSITE" id="PS50977"/>
    </source>
</evidence>
<name>A0A6J4NK84_9ACTN</name>
<dbReference type="PANTHER" id="PTHR30055:SF234">
    <property type="entry name" value="HTH-TYPE TRANSCRIPTIONAL REGULATOR BETI"/>
    <property type="match status" value="1"/>
</dbReference>
<keyword evidence="3" id="KW-0804">Transcription</keyword>